<evidence type="ECO:0000256" key="1">
    <source>
        <dbReference type="ARBA" id="ARBA00007806"/>
    </source>
</evidence>
<dbReference type="Pfam" id="PF17137">
    <property type="entry name" value="DUF5110"/>
    <property type="match status" value="1"/>
</dbReference>
<dbReference type="RefSeq" id="WP_128786302.1">
    <property type="nucleotide sequence ID" value="NZ_RJLM01000018.1"/>
</dbReference>
<dbReference type="InterPro" id="IPR030458">
    <property type="entry name" value="Glyco_hydro_31_AS"/>
</dbReference>
<dbReference type="Pfam" id="PF21365">
    <property type="entry name" value="Glyco_hydro_31_3rd"/>
    <property type="match status" value="1"/>
</dbReference>
<dbReference type="AlphaFoldDB" id="A0A3S3RY19"/>
<dbReference type="Gene3D" id="2.60.40.4040">
    <property type="match status" value="1"/>
</dbReference>
<dbReference type="InterPro" id="IPR011013">
    <property type="entry name" value="Gal_mutarotase_sf_dom"/>
</dbReference>
<proteinExistence type="inferred from homology"/>
<dbReference type="GO" id="GO:0005975">
    <property type="term" value="P:carbohydrate metabolic process"/>
    <property type="evidence" value="ECO:0007669"/>
    <property type="project" value="InterPro"/>
</dbReference>
<dbReference type="PANTHER" id="PTHR22762:SF120">
    <property type="entry name" value="HETEROGLYCAN GLUCOSIDASE 1"/>
    <property type="match status" value="1"/>
</dbReference>
<dbReference type="Pfam" id="PF13802">
    <property type="entry name" value="Gal_mutarotas_2"/>
    <property type="match status" value="1"/>
</dbReference>
<feature type="domain" description="DUF5110" evidence="7">
    <location>
        <begin position="658"/>
        <end position="722"/>
    </location>
</feature>
<dbReference type="GO" id="GO:0030246">
    <property type="term" value="F:carbohydrate binding"/>
    <property type="evidence" value="ECO:0007669"/>
    <property type="project" value="InterPro"/>
</dbReference>
<feature type="domain" description="Glycoside hydrolase family 31 TIM barrel" evidence="5">
    <location>
        <begin position="180"/>
        <end position="542"/>
    </location>
</feature>
<evidence type="ECO:0000256" key="4">
    <source>
        <dbReference type="RuleBase" id="RU361185"/>
    </source>
</evidence>
<name>A0A3S3RY19_9GAMM</name>
<evidence type="ECO:0000259" key="6">
    <source>
        <dbReference type="Pfam" id="PF13802"/>
    </source>
</evidence>
<dbReference type="InterPro" id="IPR025887">
    <property type="entry name" value="Glyco_hydro_31_N_dom"/>
</dbReference>
<evidence type="ECO:0000259" key="7">
    <source>
        <dbReference type="Pfam" id="PF17137"/>
    </source>
</evidence>
<dbReference type="InterPro" id="IPR000322">
    <property type="entry name" value="Glyco_hydro_31_TIM"/>
</dbReference>
<dbReference type="SUPFAM" id="SSF51011">
    <property type="entry name" value="Glycosyl hydrolase domain"/>
    <property type="match status" value="1"/>
</dbReference>
<organism evidence="9 10">
    <name type="scientific">Photobacterium chitinilyticum</name>
    <dbReference type="NCBI Taxonomy" id="2485123"/>
    <lineage>
        <taxon>Bacteria</taxon>
        <taxon>Pseudomonadati</taxon>
        <taxon>Pseudomonadota</taxon>
        <taxon>Gammaproteobacteria</taxon>
        <taxon>Vibrionales</taxon>
        <taxon>Vibrionaceae</taxon>
        <taxon>Photobacterium</taxon>
    </lineage>
</organism>
<keyword evidence="10" id="KW-1185">Reference proteome</keyword>
<feature type="domain" description="Glycosyl hydrolase family 31 C-terminal" evidence="8">
    <location>
        <begin position="555"/>
        <end position="641"/>
    </location>
</feature>
<dbReference type="EMBL" id="RJLM01000018">
    <property type="protein sequence ID" value="RWX53137.1"/>
    <property type="molecule type" value="Genomic_DNA"/>
</dbReference>
<dbReference type="GO" id="GO:0004553">
    <property type="term" value="F:hydrolase activity, hydrolyzing O-glycosyl compounds"/>
    <property type="evidence" value="ECO:0007669"/>
    <property type="project" value="InterPro"/>
</dbReference>
<dbReference type="CDD" id="cd14752">
    <property type="entry name" value="GH31_N"/>
    <property type="match status" value="1"/>
</dbReference>
<dbReference type="SUPFAM" id="SSF51445">
    <property type="entry name" value="(Trans)glycosidases"/>
    <property type="match status" value="1"/>
</dbReference>
<dbReference type="Pfam" id="PF01055">
    <property type="entry name" value="Glyco_hydro_31_2nd"/>
    <property type="match status" value="1"/>
</dbReference>
<evidence type="ECO:0000259" key="5">
    <source>
        <dbReference type="Pfam" id="PF01055"/>
    </source>
</evidence>
<dbReference type="CDD" id="cd06604">
    <property type="entry name" value="GH31_glucosidase_II_MalA"/>
    <property type="match status" value="1"/>
</dbReference>
<dbReference type="Proteomes" id="UP000287563">
    <property type="component" value="Unassembled WGS sequence"/>
</dbReference>
<dbReference type="InterPro" id="IPR017853">
    <property type="entry name" value="GH"/>
</dbReference>
<keyword evidence="3 4" id="KW-0326">Glycosidase</keyword>
<feature type="domain" description="Glycoside hydrolase family 31 N-terminal" evidence="6">
    <location>
        <begin position="61"/>
        <end position="138"/>
    </location>
</feature>
<dbReference type="PANTHER" id="PTHR22762">
    <property type="entry name" value="ALPHA-GLUCOSIDASE"/>
    <property type="match status" value="1"/>
</dbReference>
<dbReference type="InterPro" id="IPR033403">
    <property type="entry name" value="DUF5110"/>
</dbReference>
<evidence type="ECO:0000313" key="9">
    <source>
        <dbReference type="EMBL" id="RWX53137.1"/>
    </source>
</evidence>
<dbReference type="PROSITE" id="PS00129">
    <property type="entry name" value="GLYCOSYL_HYDROL_F31_1"/>
    <property type="match status" value="1"/>
</dbReference>
<keyword evidence="2 4" id="KW-0378">Hydrolase</keyword>
<dbReference type="OrthoDB" id="176168at2"/>
<dbReference type="Gene3D" id="3.20.20.80">
    <property type="entry name" value="Glycosidases"/>
    <property type="match status" value="1"/>
</dbReference>
<evidence type="ECO:0000256" key="3">
    <source>
        <dbReference type="ARBA" id="ARBA00023295"/>
    </source>
</evidence>
<dbReference type="Gene3D" id="2.60.40.1760">
    <property type="entry name" value="glycosyl hydrolase (family 31)"/>
    <property type="match status" value="1"/>
</dbReference>
<gene>
    <name evidence="9" type="ORF">EDI28_23600</name>
</gene>
<sequence length="736" mass="84380">MTFSIQRFSASVTAFVFGQPFSTGAVIAEPQFVQEKGSGLGIQQEAGSSAPCQYVSITEADDGIHIRYALAEGDAIYGLGQNMGKLNKRGQLFKTWCSDEFRHLPDKASLYGAHPFLMIKGENNFALFIDYPGEMTLDLGFFDTHQLSVHILTHNVRIFEFTAASARQQVRDFRSLIGQPYIPPRWAFGYQQCRWSYHDKNAVDEVVEKFRHLDIPCDSVYLDIDYMEEFKDFTLDQHRFPDFSNWVAELRLQGIRLIPIIDAGVKVAESYSVYQEGCEKGYFCKTETGEEFQAAVWPGLCAFPDFFQPEVRQWWGKKYQFLTDQGIDGFWNDMNEPALFYSPQGLEQAIAHAEQCKDRNIGVHEFFALKGAFDNLSNRREDYQAIWHQLEDGSRINHEQVHNLYGQKMTQAAAEGFKQLDRDKRFLMFSRASAVGGHRYGGIWLGDNHSWWEHLKLNVTMMPGVNMCGYLYSGADVGGFAGNATSELLCRWIQFAVFTPLLRNHACMGTRNQEPYAFDERALNIMRQHIKLRYRLIPYLYSEFMLAAQNNESLFWPLPLEYADPAAQNVEDQLLVGRSLMCAPVLESNASGRYVYLPENMLLWKVRQHDEFDLKIMSQGHHHLPLELADMAVFLRPDSVLPLVDSAHHVEAQDLSSLECLVYLHSSAEYLLYHDDGVTHNWQQGKQASLKIKVFYDAEKEIQLDVKAEGDLPYQQLKLTIVDQFEQAVVHHISID</sequence>
<comment type="similarity">
    <text evidence="1 4">Belongs to the glycosyl hydrolase 31 family.</text>
</comment>
<protein>
    <submittedName>
        <fullName evidence="9">DUF5110 domain-containing protein</fullName>
    </submittedName>
</protein>
<evidence type="ECO:0000313" key="10">
    <source>
        <dbReference type="Proteomes" id="UP000287563"/>
    </source>
</evidence>
<reference evidence="9 10" key="1">
    <citation type="submission" date="2018-11" db="EMBL/GenBank/DDBJ databases">
        <title>Photobacterium sp. BEI247 sp. nov., a marine bacterium isolated from Yongle Blue Hole in the South China Sea.</title>
        <authorList>
            <person name="Wang X."/>
        </authorList>
    </citation>
    <scope>NUCLEOTIDE SEQUENCE [LARGE SCALE GENOMIC DNA]</scope>
    <source>
        <strain evidence="10">BEI247</strain>
    </source>
</reference>
<evidence type="ECO:0000259" key="8">
    <source>
        <dbReference type="Pfam" id="PF21365"/>
    </source>
</evidence>
<comment type="caution">
    <text evidence="9">The sequence shown here is derived from an EMBL/GenBank/DDBJ whole genome shotgun (WGS) entry which is preliminary data.</text>
</comment>
<accession>A0A3S3RY19</accession>
<evidence type="ECO:0000256" key="2">
    <source>
        <dbReference type="ARBA" id="ARBA00022801"/>
    </source>
</evidence>
<dbReference type="InterPro" id="IPR048395">
    <property type="entry name" value="Glyco_hydro_31_C"/>
</dbReference>
<dbReference type="SUPFAM" id="SSF74650">
    <property type="entry name" value="Galactose mutarotase-like"/>
    <property type="match status" value="1"/>
</dbReference>